<proteinExistence type="predicted"/>
<keyword evidence="2" id="KW-0472">Membrane</keyword>
<dbReference type="InterPro" id="IPR036457">
    <property type="entry name" value="PPM-type-like_dom_sf"/>
</dbReference>
<dbReference type="SMART" id="SM00331">
    <property type="entry name" value="PP2C_SIG"/>
    <property type="match status" value="1"/>
</dbReference>
<evidence type="ECO:0000313" key="5">
    <source>
        <dbReference type="Proteomes" id="UP001216579"/>
    </source>
</evidence>
<reference evidence="4 5" key="1">
    <citation type="submission" date="2023-03" db="EMBL/GenBank/DDBJ databases">
        <title>Draft genome sequence of Streptomyces sp. RB6PN23 isolated from peat swamp forest in Thailand.</title>
        <authorList>
            <person name="Klaysubun C."/>
            <person name="Duangmal K."/>
        </authorList>
    </citation>
    <scope>NUCLEOTIDE SEQUENCE [LARGE SCALE GENOMIC DNA]</scope>
    <source>
        <strain evidence="4 5">RB6PN23</strain>
    </source>
</reference>
<gene>
    <name evidence="4" type="ORF">P3G67_16360</name>
</gene>
<feature type="transmembrane region" description="Helical" evidence="2">
    <location>
        <begin position="21"/>
        <end position="42"/>
    </location>
</feature>
<dbReference type="EMBL" id="JARJBC010000009">
    <property type="protein sequence ID" value="MDF3290787.1"/>
    <property type="molecule type" value="Genomic_DNA"/>
</dbReference>
<dbReference type="RefSeq" id="WP_276094155.1">
    <property type="nucleotide sequence ID" value="NZ_JARJBC010000009.1"/>
</dbReference>
<sequence length="382" mass="41059">MGRAPRPPRRRRSIEPASNPYETLSTVALLAFAAVVVGLDLATNRRDWISVMLLVVPGLAASVCSVRRTAAFSALIMLILTLLYGVSPKYGDTLGDWLTIAAAGVIGVICVAVCRYRLRRERALVEARVTLRVLQRTLLQPLPMRAPDVEIHGFYAPAKAEALVGGDIYDAVESPYGTRLLIGDVQGKGLDAIQAGAAVLSAFRESGYYLPTVAMVADRLEQAVTRHNRRAVRSGQEERFVTALLAEFAADGAVRLIDCGHVAPLVVADDEVHELECAAPGVPLGLADLVGQERAVRRIDLREGDLLVLCTDGVLEARDATGTFYPLLARLAHYTPAEPAVVAHELRSDLERYVNGHLGDDAAALVVIRLAPVGDDPVQGPD</sequence>
<dbReference type="PANTHER" id="PTHR43156">
    <property type="entry name" value="STAGE II SPORULATION PROTEIN E-RELATED"/>
    <property type="match status" value="1"/>
</dbReference>
<feature type="transmembrane region" description="Helical" evidence="2">
    <location>
        <begin position="71"/>
        <end position="91"/>
    </location>
</feature>
<comment type="caution">
    <text evidence="4">The sequence shown here is derived from an EMBL/GenBank/DDBJ whole genome shotgun (WGS) entry which is preliminary data.</text>
</comment>
<evidence type="ECO:0000256" key="2">
    <source>
        <dbReference type="SAM" id="Phobius"/>
    </source>
</evidence>
<dbReference type="PANTHER" id="PTHR43156:SF2">
    <property type="entry name" value="STAGE II SPORULATION PROTEIN E"/>
    <property type="match status" value="1"/>
</dbReference>
<keyword evidence="1" id="KW-0378">Hydrolase</keyword>
<evidence type="ECO:0000313" key="4">
    <source>
        <dbReference type="EMBL" id="MDF3290787.1"/>
    </source>
</evidence>
<dbReference type="Pfam" id="PF07228">
    <property type="entry name" value="SpoIIE"/>
    <property type="match status" value="1"/>
</dbReference>
<dbReference type="Proteomes" id="UP001216579">
    <property type="component" value="Unassembled WGS sequence"/>
</dbReference>
<keyword evidence="2" id="KW-0812">Transmembrane</keyword>
<keyword evidence="2" id="KW-1133">Transmembrane helix</keyword>
<name>A0ABT5ZLU0_9ACTN</name>
<dbReference type="SUPFAM" id="SSF81606">
    <property type="entry name" value="PP2C-like"/>
    <property type="match status" value="1"/>
</dbReference>
<dbReference type="InterPro" id="IPR001932">
    <property type="entry name" value="PPM-type_phosphatase-like_dom"/>
</dbReference>
<feature type="domain" description="PPM-type phosphatase" evidence="3">
    <location>
        <begin position="149"/>
        <end position="370"/>
    </location>
</feature>
<keyword evidence="5" id="KW-1185">Reference proteome</keyword>
<feature type="transmembrane region" description="Helical" evidence="2">
    <location>
        <begin position="48"/>
        <end position="64"/>
    </location>
</feature>
<accession>A0ABT5ZLU0</accession>
<organism evidence="4 5">
    <name type="scientific">Streptomyces silvisoli</name>
    <dbReference type="NCBI Taxonomy" id="3034235"/>
    <lineage>
        <taxon>Bacteria</taxon>
        <taxon>Bacillati</taxon>
        <taxon>Actinomycetota</taxon>
        <taxon>Actinomycetes</taxon>
        <taxon>Kitasatosporales</taxon>
        <taxon>Streptomycetaceae</taxon>
        <taxon>Streptomyces</taxon>
    </lineage>
</organism>
<protein>
    <submittedName>
        <fullName evidence="4">PP2C family protein-serine/threonine phosphatase</fullName>
    </submittedName>
</protein>
<evidence type="ECO:0000259" key="3">
    <source>
        <dbReference type="SMART" id="SM00331"/>
    </source>
</evidence>
<evidence type="ECO:0000256" key="1">
    <source>
        <dbReference type="ARBA" id="ARBA00022801"/>
    </source>
</evidence>
<dbReference type="InterPro" id="IPR052016">
    <property type="entry name" value="Bact_Sigma-Reg"/>
</dbReference>
<dbReference type="Gene3D" id="3.60.40.10">
    <property type="entry name" value="PPM-type phosphatase domain"/>
    <property type="match status" value="1"/>
</dbReference>
<feature type="transmembrane region" description="Helical" evidence="2">
    <location>
        <begin position="97"/>
        <end position="118"/>
    </location>
</feature>